<dbReference type="Proteomes" id="UP000278627">
    <property type="component" value="Unassembled WGS sequence"/>
</dbReference>
<evidence type="ECO:0000313" key="3">
    <source>
        <dbReference type="Proteomes" id="UP000278627"/>
    </source>
</evidence>
<accession>A0A0N4TZL9</accession>
<dbReference type="WBParaSite" id="BPAG_0001448901-mRNA-1">
    <property type="protein sequence ID" value="BPAG_0001448901-mRNA-1"/>
    <property type="gene ID" value="BPAG_0001448901"/>
</dbReference>
<dbReference type="EMBL" id="UZAD01013654">
    <property type="protein sequence ID" value="VDN95602.1"/>
    <property type="molecule type" value="Genomic_DNA"/>
</dbReference>
<dbReference type="AlphaFoldDB" id="A0A0N4TZL9"/>
<feature type="transmembrane region" description="Helical" evidence="1">
    <location>
        <begin position="64"/>
        <end position="83"/>
    </location>
</feature>
<proteinExistence type="predicted"/>
<organism evidence="4">
    <name type="scientific">Brugia pahangi</name>
    <name type="common">Filarial nematode worm</name>
    <dbReference type="NCBI Taxonomy" id="6280"/>
    <lineage>
        <taxon>Eukaryota</taxon>
        <taxon>Metazoa</taxon>
        <taxon>Ecdysozoa</taxon>
        <taxon>Nematoda</taxon>
        <taxon>Chromadorea</taxon>
        <taxon>Rhabditida</taxon>
        <taxon>Spirurina</taxon>
        <taxon>Spiruromorpha</taxon>
        <taxon>Filarioidea</taxon>
        <taxon>Onchocercidae</taxon>
        <taxon>Brugia</taxon>
    </lineage>
</organism>
<reference evidence="2 3" key="2">
    <citation type="submission" date="2018-11" db="EMBL/GenBank/DDBJ databases">
        <authorList>
            <consortium name="Pathogen Informatics"/>
        </authorList>
    </citation>
    <scope>NUCLEOTIDE SEQUENCE [LARGE SCALE GENOMIC DNA]</scope>
</reference>
<keyword evidence="3" id="KW-1185">Reference proteome</keyword>
<name>A0A0N4TZL9_BRUPA</name>
<protein>
    <submittedName>
        <fullName evidence="4">7TM_GPCR_Srx domain-containing protein</fullName>
    </submittedName>
</protein>
<keyword evidence="1" id="KW-1133">Transmembrane helix</keyword>
<keyword evidence="1" id="KW-0812">Transmembrane</keyword>
<gene>
    <name evidence="2" type="ORF">BPAG_LOCUS14417</name>
</gene>
<evidence type="ECO:0000256" key="1">
    <source>
        <dbReference type="SAM" id="Phobius"/>
    </source>
</evidence>
<keyword evidence="1" id="KW-0472">Membrane</keyword>
<evidence type="ECO:0000313" key="4">
    <source>
        <dbReference type="WBParaSite" id="BPAG_0001448901-mRNA-1"/>
    </source>
</evidence>
<evidence type="ECO:0000313" key="2">
    <source>
        <dbReference type="EMBL" id="VDN95602.1"/>
    </source>
</evidence>
<feature type="transmembrane region" description="Helical" evidence="1">
    <location>
        <begin position="12"/>
        <end position="29"/>
    </location>
</feature>
<sequence length="95" mass="11124">MIANQMNKQQVAMIFLFNSEFATILMYLTKQRLFNLKEKQNCFKFTLYSIRINKRSATMTNAQFSFFTSPLLLCVLSTLILLATPQRLIPESEIY</sequence>
<reference evidence="4" key="1">
    <citation type="submission" date="2017-02" db="UniProtKB">
        <authorList>
            <consortium name="WormBaseParasite"/>
        </authorList>
    </citation>
    <scope>IDENTIFICATION</scope>
</reference>